<evidence type="ECO:0000313" key="4">
    <source>
        <dbReference type="Proteomes" id="UP001500279"/>
    </source>
</evidence>
<organism evidence="3 4">
    <name type="scientific">Ideonella azotifigens</name>
    <dbReference type="NCBI Taxonomy" id="513160"/>
    <lineage>
        <taxon>Bacteria</taxon>
        <taxon>Pseudomonadati</taxon>
        <taxon>Pseudomonadota</taxon>
        <taxon>Betaproteobacteria</taxon>
        <taxon>Burkholderiales</taxon>
        <taxon>Sphaerotilaceae</taxon>
        <taxon>Ideonella</taxon>
    </lineage>
</organism>
<evidence type="ECO:0000256" key="1">
    <source>
        <dbReference type="SAM" id="Phobius"/>
    </source>
</evidence>
<dbReference type="EMBL" id="BAAAEW010000011">
    <property type="protein sequence ID" value="GAA0750352.1"/>
    <property type="molecule type" value="Genomic_DNA"/>
</dbReference>
<dbReference type="Proteomes" id="UP001500279">
    <property type="component" value="Unassembled WGS sequence"/>
</dbReference>
<evidence type="ECO:0000313" key="3">
    <source>
        <dbReference type="EMBL" id="GAA0750352.1"/>
    </source>
</evidence>
<evidence type="ECO:0000256" key="2">
    <source>
        <dbReference type="SAM" id="SignalP"/>
    </source>
</evidence>
<sequence length="763" mass="80118">MQRKSKALLFLSLLLCAKLSPAGQVATVSGTELFVVDCTNQALTLRFRVAGKVPQAVRTNNIRKEAGSATAVAWSITWQVPQPSMPAITEYQVMGAVSGTCPAAGRFVVPLTVVFADGTQDNLDIRVVRAAEPVLDLPASVVLRTDLPVAGGLPYVPSIRLRETSGAAAIEGLSVSGGQLKNAAGELVDTVLNPALSSSIVVAGQGTDLKLRVSSEPSVGTYTTRLTVHSPALKQSQAIDVTFKVAFLPVYLFITILVGVVIGWVVNVRLAGRAALDTARLEAYRAAGALGRRAAQQKDPTVQQRFIALVAALESDIRDARTPAEVQAALTKSAGGADAIELEAGKAAEALRLALLQVHEQLAPGHVAPDAMVREKLEALAGQLVDIDAAAAAGDVIDAQRRLDAFRSTLAPSLAAALQPWLLDLYESLHELGEWSAPAQALEQERGRILTLVTAAYQATAGQFVSECDKVAIAVRTLTAFTAPRAIAEAFRAAAVALQAAKPAVALALSALAAEVLRQTASDAEPLNTLQRLTAVRRDVEARMQLEMPGDAGLRHCLETGNFPGAAAVIAPPAAMPPAAPGPLPTPIARTTPPALPAAAPPKLICRILVPALLPLDRMTTVKLDWPGGAPPRPVVWKCDGAAKASIANENSNGAEITPSQAGFLTIMADLGGGDVVTAQTYAGNLMQTPDLVKLAKESAKVNWSIWFFTAALTSLTGYLIFVNAWMGSGADFFAAFVWGFFGQFSLDRIRDTVKTTTARTLP</sequence>
<keyword evidence="4" id="KW-1185">Reference proteome</keyword>
<gene>
    <name evidence="3" type="ORF">GCM10009107_21900</name>
</gene>
<feature type="chain" id="PRO_5046491491" evidence="2">
    <location>
        <begin position="23"/>
        <end position="763"/>
    </location>
</feature>
<dbReference type="RefSeq" id="WP_141285302.1">
    <property type="nucleotide sequence ID" value="NZ_BAAAEW010000011.1"/>
</dbReference>
<protein>
    <submittedName>
        <fullName evidence="3">Uncharacterized protein</fullName>
    </submittedName>
</protein>
<proteinExistence type="predicted"/>
<feature type="signal peptide" evidence="2">
    <location>
        <begin position="1"/>
        <end position="22"/>
    </location>
</feature>
<name>A0ABN1JZI2_9BURK</name>
<keyword evidence="1" id="KW-1133">Transmembrane helix</keyword>
<keyword evidence="2" id="KW-0732">Signal</keyword>
<feature type="transmembrane region" description="Helical" evidence="1">
    <location>
        <begin position="733"/>
        <end position="750"/>
    </location>
</feature>
<accession>A0ABN1JZI2</accession>
<comment type="caution">
    <text evidence="3">The sequence shown here is derived from an EMBL/GenBank/DDBJ whole genome shotgun (WGS) entry which is preliminary data.</text>
</comment>
<keyword evidence="1" id="KW-0472">Membrane</keyword>
<keyword evidence="1" id="KW-0812">Transmembrane</keyword>
<feature type="transmembrane region" description="Helical" evidence="1">
    <location>
        <begin position="245"/>
        <end position="266"/>
    </location>
</feature>
<feature type="transmembrane region" description="Helical" evidence="1">
    <location>
        <begin position="704"/>
        <end position="727"/>
    </location>
</feature>
<reference evidence="3 4" key="1">
    <citation type="journal article" date="2019" name="Int. J. Syst. Evol. Microbiol.">
        <title>The Global Catalogue of Microorganisms (GCM) 10K type strain sequencing project: providing services to taxonomists for standard genome sequencing and annotation.</title>
        <authorList>
            <consortium name="The Broad Institute Genomics Platform"/>
            <consortium name="The Broad Institute Genome Sequencing Center for Infectious Disease"/>
            <person name="Wu L."/>
            <person name="Ma J."/>
        </authorList>
    </citation>
    <scope>NUCLEOTIDE SEQUENCE [LARGE SCALE GENOMIC DNA]</scope>
    <source>
        <strain evidence="3 4">JCM 15503</strain>
    </source>
</reference>